<name>A0A6J6GY58_9ZZZZ</name>
<dbReference type="AlphaFoldDB" id="A0A6J6GY58"/>
<proteinExistence type="predicted"/>
<gene>
    <name evidence="2" type="ORF">UFOPK1493_04529</name>
</gene>
<accession>A0A6J6GY58</accession>
<dbReference type="Pfam" id="PF01850">
    <property type="entry name" value="PIN"/>
    <property type="match status" value="1"/>
</dbReference>
<evidence type="ECO:0000259" key="1">
    <source>
        <dbReference type="Pfam" id="PF01850"/>
    </source>
</evidence>
<dbReference type="InterPro" id="IPR029060">
    <property type="entry name" value="PIN-like_dom_sf"/>
</dbReference>
<organism evidence="2">
    <name type="scientific">freshwater metagenome</name>
    <dbReference type="NCBI Taxonomy" id="449393"/>
    <lineage>
        <taxon>unclassified sequences</taxon>
        <taxon>metagenomes</taxon>
        <taxon>ecological metagenomes</taxon>
    </lineage>
</organism>
<dbReference type="Gene3D" id="3.40.50.1010">
    <property type="entry name" value="5'-nuclease"/>
    <property type="match status" value="1"/>
</dbReference>
<dbReference type="InterPro" id="IPR002716">
    <property type="entry name" value="PIN_dom"/>
</dbReference>
<reference evidence="2" key="1">
    <citation type="submission" date="2020-05" db="EMBL/GenBank/DDBJ databases">
        <authorList>
            <person name="Chiriac C."/>
            <person name="Salcher M."/>
            <person name="Ghai R."/>
            <person name="Kavagutti S V."/>
        </authorList>
    </citation>
    <scope>NUCLEOTIDE SEQUENCE</scope>
</reference>
<dbReference type="EMBL" id="CAEZSR010000375">
    <property type="protein sequence ID" value="CAB4604004.1"/>
    <property type="molecule type" value="Genomic_DNA"/>
</dbReference>
<protein>
    <submittedName>
        <fullName evidence="2">Unannotated protein</fullName>
    </submittedName>
</protein>
<dbReference type="SUPFAM" id="SSF88723">
    <property type="entry name" value="PIN domain-like"/>
    <property type="match status" value="1"/>
</dbReference>
<feature type="domain" description="PIN" evidence="1">
    <location>
        <begin position="4"/>
        <end position="122"/>
    </location>
</feature>
<evidence type="ECO:0000313" key="2">
    <source>
        <dbReference type="EMBL" id="CAB4604004.1"/>
    </source>
</evidence>
<dbReference type="CDD" id="cd18683">
    <property type="entry name" value="PIN_VapC-like"/>
    <property type="match status" value="1"/>
</dbReference>
<sequence length="130" mass="14330">MTAFIDTNILVRHLTGDPPAMARRATEFLASQPELYLADVIVAETVYVLESFYKAPRDQVATAMRSLIAMRSMITVDPALLLRAIEVYEVDRLDFAEAYLVACAESAGVGSIASFDKSIDRVTTVTRLEP</sequence>